<dbReference type="Gene3D" id="1.25.40.10">
    <property type="entry name" value="Tetratricopeptide repeat domain"/>
    <property type="match status" value="6"/>
</dbReference>
<accession>V4TQ80</accession>
<dbReference type="InterPro" id="IPR011990">
    <property type="entry name" value="TPR-like_helical_dom_sf"/>
</dbReference>
<dbReference type="KEGG" id="cic:CICLE_v10033606mg"/>
<dbReference type="GO" id="GO:0009651">
    <property type="term" value="P:response to salt stress"/>
    <property type="evidence" value="ECO:0007669"/>
    <property type="project" value="EnsemblPlants"/>
</dbReference>
<feature type="repeat" description="PPR" evidence="3">
    <location>
        <begin position="210"/>
        <end position="244"/>
    </location>
</feature>
<sequence>MKLISLLQRHVSRTKKPKLQLRFLSYTNQQTPTQHELDQTFASFHSLPSIPCLNLLGLCKSTGSLKAFHALLIVDGLTNDKCNTKLVSMYGSFGHVKYARSVFDSMPNPDFYSFQVMIRWYFLNDLYKDIVEFYKCMRKRLKEHDNFVFSKVLKACCELRDIDEGMKVHCEIVKVGGPDSFVLTGLVDMYAKCRDIGSSRQVFDETLDKNVVSWTSMIAGYVQNDCAQEGLVLFNRMREGFVEGNQITLGSLVTACAKLRALHQGKWLHGYILKIGIEINSHLVTALLDMYVKCGNIRDARSVFDELCSIDLVSWTAMIVGYTQSGYPDKALKLFTDKKWADFFPNHVTIASVLSASAQLGNLNMGRMVHSLGIRLGLEDYTVINALVDMYAKCHVIADARYIFETTSEKDVIAWNSIISGYSQNGPAYASLELFHQMRLDDNVSPDAVTLVSVISACASLGAVQVGSSLHAYSTKQGLLSSNVYVGTALLNFYAKCGDAQSARMVFDAMREKNTVTWSAMIGGYGMQGDGGGSLALFSDMLNEEVQPNEVIFTTILSACSHTGMVGEGWKCFYSMCRDFKFVPSMKHYVCMVDLLARAGRLEEALEFMENMPIEPDVSLFGAFLHGCGLYSRFDLGEVMIKKMLELHPDKACYYVLVSNLYASDGRWIRVNQVRELMKQRGLSKSPGCSLVDLDNANDFSFSRVRFIPGSFLGVG</sequence>
<proteinExistence type="inferred from homology"/>
<feature type="repeat" description="PPR" evidence="3">
    <location>
        <begin position="514"/>
        <end position="548"/>
    </location>
</feature>
<dbReference type="Proteomes" id="UP000030687">
    <property type="component" value="Unassembled WGS sequence"/>
</dbReference>
<dbReference type="Pfam" id="PF01535">
    <property type="entry name" value="PPR"/>
    <property type="match status" value="5"/>
</dbReference>
<keyword evidence="1" id="KW-0677">Repeat</keyword>
<evidence type="ECO:0000256" key="1">
    <source>
        <dbReference type="ARBA" id="ARBA00022737"/>
    </source>
</evidence>
<protein>
    <recommendedName>
        <fullName evidence="6">Pentacotripeptide-repeat region of PRORP domain-containing protein</fullName>
    </recommendedName>
</protein>
<reference evidence="4 5" key="1">
    <citation type="submission" date="2013-10" db="EMBL/GenBank/DDBJ databases">
        <authorList>
            <consortium name="International Citrus Genome Consortium"/>
            <person name="Jenkins J."/>
            <person name="Schmutz J."/>
            <person name="Prochnik S."/>
            <person name="Rokhsar D."/>
            <person name="Gmitter F."/>
            <person name="Ollitrault P."/>
            <person name="Machado M."/>
            <person name="Talon M."/>
            <person name="Wincker P."/>
            <person name="Jaillon O."/>
            <person name="Morgante M."/>
        </authorList>
    </citation>
    <scope>NUCLEOTIDE SEQUENCE</scope>
    <source>
        <strain evidence="5">cv. Clemenules</strain>
    </source>
</reference>
<dbReference type="FunFam" id="1.25.40.10:FF:000212">
    <property type="entry name" value="Pentatricopeptide repeat-containing protein At2g03380, mitochondrial"/>
    <property type="match status" value="1"/>
</dbReference>
<dbReference type="InParanoid" id="V4TQ80"/>
<dbReference type="GO" id="GO:0009737">
    <property type="term" value="P:response to abscisic acid"/>
    <property type="evidence" value="ECO:0007669"/>
    <property type="project" value="EnsemblPlants"/>
</dbReference>
<dbReference type="FunCoup" id="V4TQ80">
    <property type="interactions" value="100"/>
</dbReference>
<dbReference type="GO" id="GO:0006979">
    <property type="term" value="P:response to oxidative stress"/>
    <property type="evidence" value="ECO:0007669"/>
    <property type="project" value="EnsemblPlants"/>
</dbReference>
<dbReference type="InterPro" id="IPR002885">
    <property type="entry name" value="PPR_rpt"/>
</dbReference>
<dbReference type="PROSITE" id="PS51375">
    <property type="entry name" value="PPR"/>
    <property type="match status" value="4"/>
</dbReference>
<evidence type="ECO:0000256" key="3">
    <source>
        <dbReference type="PROSITE-ProRule" id="PRU00708"/>
    </source>
</evidence>
<evidence type="ECO:0000256" key="2">
    <source>
        <dbReference type="ARBA" id="ARBA00061659"/>
    </source>
</evidence>
<evidence type="ECO:0000313" key="4">
    <source>
        <dbReference type="EMBL" id="ESR52021.1"/>
    </source>
</evidence>
<dbReference type="Gramene" id="ESR52021">
    <property type="protein sequence ID" value="ESR52021"/>
    <property type="gene ID" value="CICLE_v10033606mg"/>
</dbReference>
<dbReference type="AlphaFoldDB" id="V4TQ80"/>
<feature type="repeat" description="PPR" evidence="3">
    <location>
        <begin position="311"/>
        <end position="345"/>
    </location>
</feature>
<dbReference type="PANTHER" id="PTHR47928:SF207">
    <property type="entry name" value="PENTATRICOPEPTIDE REPEAT-CONTAINING PROTEIN"/>
    <property type="match status" value="1"/>
</dbReference>
<evidence type="ECO:0008006" key="6">
    <source>
        <dbReference type="Google" id="ProtNLM"/>
    </source>
</evidence>
<dbReference type="FunFam" id="1.25.40.10:FF:000309">
    <property type="entry name" value="Pentatricopeptide repeat-containing protein, chloroplastic"/>
    <property type="match status" value="1"/>
</dbReference>
<dbReference type="eggNOG" id="KOG4197">
    <property type="taxonomic scope" value="Eukaryota"/>
</dbReference>
<dbReference type="NCBIfam" id="TIGR00756">
    <property type="entry name" value="PPR"/>
    <property type="match status" value="4"/>
</dbReference>
<dbReference type="GO" id="GO:0005739">
    <property type="term" value="C:mitochondrion"/>
    <property type="evidence" value="ECO:0007669"/>
    <property type="project" value="EnsemblPlants"/>
</dbReference>
<dbReference type="Pfam" id="PF20431">
    <property type="entry name" value="E_motif"/>
    <property type="match status" value="1"/>
</dbReference>
<dbReference type="InterPro" id="IPR046848">
    <property type="entry name" value="E_motif"/>
</dbReference>
<organism evidence="4 5">
    <name type="scientific">Citrus clementina</name>
    <name type="common">Clementine</name>
    <name type="synonym">Citrus deliciosa x Citrus sinensis</name>
    <dbReference type="NCBI Taxonomy" id="85681"/>
    <lineage>
        <taxon>Eukaryota</taxon>
        <taxon>Viridiplantae</taxon>
        <taxon>Streptophyta</taxon>
        <taxon>Embryophyta</taxon>
        <taxon>Tracheophyta</taxon>
        <taxon>Spermatophyta</taxon>
        <taxon>Magnoliopsida</taxon>
        <taxon>eudicotyledons</taxon>
        <taxon>Gunneridae</taxon>
        <taxon>Pentapetalae</taxon>
        <taxon>rosids</taxon>
        <taxon>malvids</taxon>
        <taxon>Sapindales</taxon>
        <taxon>Rutaceae</taxon>
        <taxon>Aurantioideae</taxon>
        <taxon>Citrus</taxon>
    </lineage>
</organism>
<dbReference type="PANTHER" id="PTHR47928">
    <property type="entry name" value="REPEAT-CONTAINING PROTEIN, PUTATIVE-RELATED"/>
    <property type="match status" value="1"/>
</dbReference>
<dbReference type="Pfam" id="PF13041">
    <property type="entry name" value="PPR_2"/>
    <property type="match status" value="3"/>
</dbReference>
<evidence type="ECO:0000313" key="5">
    <source>
        <dbReference type="Proteomes" id="UP000030687"/>
    </source>
</evidence>
<dbReference type="InterPro" id="IPR050421">
    <property type="entry name" value="PPR"/>
</dbReference>
<comment type="similarity">
    <text evidence="2">Belongs to the PPR family. PCMP-E subfamily.</text>
</comment>
<dbReference type="EMBL" id="KI536726">
    <property type="protein sequence ID" value="ESR52021.1"/>
    <property type="molecule type" value="Genomic_DNA"/>
</dbReference>
<dbReference type="FunFam" id="1.25.40.10:FF:000436">
    <property type="entry name" value="Pentatricopeptide repeat-containing protein At5g39350 family"/>
    <property type="match status" value="1"/>
</dbReference>
<dbReference type="OMA" id="YAKCHMI"/>
<feature type="repeat" description="PPR" evidence="3">
    <location>
        <begin position="411"/>
        <end position="445"/>
    </location>
</feature>
<gene>
    <name evidence="4" type="ORF">CICLE_v10033606mg</name>
</gene>
<keyword evidence="5" id="KW-1185">Reference proteome</keyword>
<name>V4TQ80_CITCL</name>
<dbReference type="FunFam" id="1.25.40.10:FF:000948">
    <property type="entry name" value="Pentatricopeptide repeat-containing protein mitochondrial"/>
    <property type="match status" value="1"/>
</dbReference>